<evidence type="ECO:0000313" key="8">
    <source>
        <dbReference type="Proteomes" id="UP001528673"/>
    </source>
</evidence>
<keyword evidence="4" id="KW-0472">Membrane</keyword>
<evidence type="ECO:0000256" key="2">
    <source>
        <dbReference type="ARBA" id="ARBA00022692"/>
    </source>
</evidence>
<feature type="domain" description="NarX-like N-terminal" evidence="6">
    <location>
        <begin position="154"/>
        <end position="232"/>
    </location>
</feature>
<protein>
    <submittedName>
        <fullName evidence="7">Type IV pili methyl-accepting chemotaxis transducer N-terminal domain-containing protein</fullName>
    </submittedName>
</protein>
<feature type="signal peptide" evidence="5">
    <location>
        <begin position="1"/>
        <end position="30"/>
    </location>
</feature>
<evidence type="ECO:0000256" key="4">
    <source>
        <dbReference type="ARBA" id="ARBA00023136"/>
    </source>
</evidence>
<accession>A0ABT5N3B8</accession>
<evidence type="ECO:0000256" key="1">
    <source>
        <dbReference type="ARBA" id="ARBA00004141"/>
    </source>
</evidence>
<evidence type="ECO:0000313" key="7">
    <source>
        <dbReference type="EMBL" id="MDD0840811.1"/>
    </source>
</evidence>
<dbReference type="InterPro" id="IPR029095">
    <property type="entry name" value="NarX-like_N"/>
</dbReference>
<evidence type="ECO:0000259" key="6">
    <source>
        <dbReference type="Pfam" id="PF13675"/>
    </source>
</evidence>
<comment type="caution">
    <text evidence="7">The sequence shown here is derived from an EMBL/GenBank/DDBJ whole genome shotgun (WGS) entry which is preliminary data.</text>
</comment>
<organism evidence="7 8">
    <name type="scientific">Curvibacter cyanobacteriorum</name>
    <dbReference type="NCBI Taxonomy" id="3026422"/>
    <lineage>
        <taxon>Bacteria</taxon>
        <taxon>Pseudomonadati</taxon>
        <taxon>Pseudomonadota</taxon>
        <taxon>Betaproteobacteria</taxon>
        <taxon>Burkholderiales</taxon>
        <taxon>Comamonadaceae</taxon>
        <taxon>Curvibacter</taxon>
    </lineage>
</organism>
<dbReference type="Pfam" id="PF13675">
    <property type="entry name" value="PilJ"/>
    <property type="match status" value="2"/>
</dbReference>
<feature type="chain" id="PRO_5047530951" evidence="5">
    <location>
        <begin position="31"/>
        <end position="267"/>
    </location>
</feature>
<dbReference type="RefSeq" id="WP_273953592.1">
    <property type="nucleotide sequence ID" value="NZ_JAQSIP010000012.1"/>
</dbReference>
<dbReference type="Gene3D" id="1.20.120.960">
    <property type="entry name" value="Histidine kinase NarX, sensor domain"/>
    <property type="match status" value="1"/>
</dbReference>
<sequence length="267" mass="29419">MPLRPSPPGFLLTRRLGLGLALGLALPAQAQIADLAEAINLAGRQRMLSQRLSKAWLARAQPNAHPQALPVLQRSIEQFERQLNDLQGYAPNAAIRQTYADLDSAWNAFRQQLQEAPAARPAAQALLQADARVLTLAHQGTQQLEALATRPTGRWVNVAGRQRMLSQRMANFYFAAAWQLEVASAREEIKLARQEFLSAASALRQAPETSPRIADELALAEGQWVFFDAALKAEGNSPKQLHEVFVSSENLLAVMDRVTRLYAAQKA</sequence>
<name>A0ABT5N3B8_9BURK</name>
<keyword evidence="8" id="KW-1185">Reference proteome</keyword>
<dbReference type="EMBL" id="JAQSIP010000012">
    <property type="protein sequence ID" value="MDD0840811.1"/>
    <property type="molecule type" value="Genomic_DNA"/>
</dbReference>
<comment type="subcellular location">
    <subcellularLocation>
        <location evidence="1">Membrane</location>
        <topology evidence="1">Multi-pass membrane protein</topology>
    </subcellularLocation>
</comment>
<evidence type="ECO:0000256" key="5">
    <source>
        <dbReference type="SAM" id="SignalP"/>
    </source>
</evidence>
<keyword evidence="5" id="KW-0732">Signal</keyword>
<evidence type="ECO:0000256" key="3">
    <source>
        <dbReference type="ARBA" id="ARBA00022989"/>
    </source>
</evidence>
<keyword evidence="3" id="KW-1133">Transmembrane helix</keyword>
<dbReference type="InterPro" id="IPR042295">
    <property type="entry name" value="NarX-like_N_sf"/>
</dbReference>
<gene>
    <name evidence="7" type="ORF">PSQ40_19700</name>
</gene>
<proteinExistence type="predicted"/>
<reference evidence="7 8" key="1">
    <citation type="submission" date="2023-02" db="EMBL/GenBank/DDBJ databases">
        <title>Bacterial whole genomic sequence of Curvibacter sp. HBC61.</title>
        <authorList>
            <person name="Le V."/>
            <person name="Ko S.-R."/>
            <person name="Ahn C.-Y."/>
            <person name="Oh H.-M."/>
        </authorList>
    </citation>
    <scope>NUCLEOTIDE SEQUENCE [LARGE SCALE GENOMIC DNA]</scope>
    <source>
        <strain evidence="7 8">HBC61</strain>
    </source>
</reference>
<dbReference type="Proteomes" id="UP001528673">
    <property type="component" value="Unassembled WGS sequence"/>
</dbReference>
<feature type="domain" description="NarX-like N-terminal" evidence="6">
    <location>
        <begin position="34"/>
        <end position="129"/>
    </location>
</feature>
<keyword evidence="2" id="KW-0812">Transmembrane</keyword>